<gene>
    <name evidence="1" type="ORF">O181_040398</name>
</gene>
<comment type="caution">
    <text evidence="1">The sequence shown here is derived from an EMBL/GenBank/DDBJ whole genome shotgun (WGS) entry which is preliminary data.</text>
</comment>
<evidence type="ECO:0000313" key="2">
    <source>
        <dbReference type="Proteomes" id="UP000765509"/>
    </source>
</evidence>
<dbReference type="AlphaFoldDB" id="A0A9Q3DH47"/>
<keyword evidence="2" id="KW-1185">Reference proteome</keyword>
<sequence length="104" mass="11656">MLVMLSNKHTKNACLLCDYFNHLASRDSAQDTLVRTPLLSTIMKAFPSGNGLCDPKLEDGNAFRQLAPCLQGLICPPTSNGHFTPLLERSYYPADEGWQWQEEI</sequence>
<dbReference type="EMBL" id="AVOT02015943">
    <property type="protein sequence ID" value="MBW0500683.1"/>
    <property type="molecule type" value="Genomic_DNA"/>
</dbReference>
<reference evidence="1" key="1">
    <citation type="submission" date="2021-03" db="EMBL/GenBank/DDBJ databases">
        <title>Draft genome sequence of rust myrtle Austropuccinia psidii MF-1, a brazilian biotype.</title>
        <authorList>
            <person name="Quecine M.C."/>
            <person name="Pachon D.M.R."/>
            <person name="Bonatelli M.L."/>
            <person name="Correr F.H."/>
            <person name="Franceschini L.M."/>
            <person name="Leite T.F."/>
            <person name="Margarido G.R.A."/>
            <person name="Almeida C.A."/>
            <person name="Ferrarezi J.A."/>
            <person name="Labate C.A."/>
        </authorList>
    </citation>
    <scope>NUCLEOTIDE SEQUENCE</scope>
    <source>
        <strain evidence="1">MF-1</strain>
    </source>
</reference>
<proteinExistence type="predicted"/>
<dbReference type="Proteomes" id="UP000765509">
    <property type="component" value="Unassembled WGS sequence"/>
</dbReference>
<organism evidence="1 2">
    <name type="scientific">Austropuccinia psidii MF-1</name>
    <dbReference type="NCBI Taxonomy" id="1389203"/>
    <lineage>
        <taxon>Eukaryota</taxon>
        <taxon>Fungi</taxon>
        <taxon>Dikarya</taxon>
        <taxon>Basidiomycota</taxon>
        <taxon>Pucciniomycotina</taxon>
        <taxon>Pucciniomycetes</taxon>
        <taxon>Pucciniales</taxon>
        <taxon>Sphaerophragmiaceae</taxon>
        <taxon>Austropuccinia</taxon>
    </lineage>
</organism>
<evidence type="ECO:0000313" key="1">
    <source>
        <dbReference type="EMBL" id="MBW0500683.1"/>
    </source>
</evidence>
<name>A0A9Q3DH47_9BASI</name>
<accession>A0A9Q3DH47</accession>
<protein>
    <submittedName>
        <fullName evidence="1">Uncharacterized protein</fullName>
    </submittedName>
</protein>